<proteinExistence type="predicted"/>
<protein>
    <submittedName>
        <fullName evidence="1">Uncharacterized protein</fullName>
    </submittedName>
</protein>
<accession>A0A4Y2SVE1</accession>
<gene>
    <name evidence="1" type="ORF">AVEN_91350_1</name>
</gene>
<dbReference type="EMBL" id="BGPR01023571">
    <property type="protein sequence ID" value="GBN90845.1"/>
    <property type="molecule type" value="Genomic_DNA"/>
</dbReference>
<sequence>MTLMASVSGTSNDLLRPAFGDGSKTVTSQLLYPPGKRETAYSTVTEVVGTGPPSVLKSKIPDKSDHLKMAVRTPQNFKTGF</sequence>
<reference evidence="1 2" key="1">
    <citation type="journal article" date="2019" name="Sci. Rep.">
        <title>Orb-weaving spider Araneus ventricosus genome elucidates the spidroin gene catalogue.</title>
        <authorList>
            <person name="Kono N."/>
            <person name="Nakamura H."/>
            <person name="Ohtoshi R."/>
            <person name="Moran D.A.P."/>
            <person name="Shinohara A."/>
            <person name="Yoshida Y."/>
            <person name="Fujiwara M."/>
            <person name="Mori M."/>
            <person name="Tomita M."/>
            <person name="Arakawa K."/>
        </authorList>
    </citation>
    <scope>NUCLEOTIDE SEQUENCE [LARGE SCALE GENOMIC DNA]</scope>
</reference>
<evidence type="ECO:0000313" key="1">
    <source>
        <dbReference type="EMBL" id="GBN90845.1"/>
    </source>
</evidence>
<name>A0A4Y2SVE1_ARAVE</name>
<dbReference type="AlphaFoldDB" id="A0A4Y2SVE1"/>
<dbReference type="Proteomes" id="UP000499080">
    <property type="component" value="Unassembled WGS sequence"/>
</dbReference>
<comment type="caution">
    <text evidence="1">The sequence shown here is derived from an EMBL/GenBank/DDBJ whole genome shotgun (WGS) entry which is preliminary data.</text>
</comment>
<organism evidence="1 2">
    <name type="scientific">Araneus ventricosus</name>
    <name type="common">Orbweaver spider</name>
    <name type="synonym">Epeira ventricosa</name>
    <dbReference type="NCBI Taxonomy" id="182803"/>
    <lineage>
        <taxon>Eukaryota</taxon>
        <taxon>Metazoa</taxon>
        <taxon>Ecdysozoa</taxon>
        <taxon>Arthropoda</taxon>
        <taxon>Chelicerata</taxon>
        <taxon>Arachnida</taxon>
        <taxon>Araneae</taxon>
        <taxon>Araneomorphae</taxon>
        <taxon>Entelegynae</taxon>
        <taxon>Araneoidea</taxon>
        <taxon>Araneidae</taxon>
        <taxon>Araneus</taxon>
    </lineage>
</organism>
<keyword evidence="2" id="KW-1185">Reference proteome</keyword>
<evidence type="ECO:0000313" key="2">
    <source>
        <dbReference type="Proteomes" id="UP000499080"/>
    </source>
</evidence>